<evidence type="ECO:0000313" key="5">
    <source>
        <dbReference type="Proteomes" id="UP000749646"/>
    </source>
</evidence>
<feature type="compositionally biased region" description="Low complexity" evidence="2">
    <location>
        <begin position="284"/>
        <end position="295"/>
    </location>
</feature>
<feature type="region of interest" description="Disordered" evidence="2">
    <location>
        <begin position="275"/>
        <end position="339"/>
    </location>
</feature>
<feature type="compositionally biased region" description="Acidic residues" evidence="2">
    <location>
        <begin position="31"/>
        <end position="54"/>
    </location>
</feature>
<dbReference type="PANTHER" id="PTHR11685">
    <property type="entry name" value="RBR FAMILY RING FINGER AND IBR DOMAIN-CONTAINING"/>
    <property type="match status" value="1"/>
</dbReference>
<feature type="compositionally biased region" description="Low complexity" evidence="2">
    <location>
        <begin position="201"/>
        <end position="214"/>
    </location>
</feature>
<dbReference type="GO" id="GO:0008270">
    <property type="term" value="F:zinc ion binding"/>
    <property type="evidence" value="ECO:0007669"/>
    <property type="project" value="UniProtKB-KW"/>
</dbReference>
<dbReference type="Proteomes" id="UP000749646">
    <property type="component" value="Unassembled WGS sequence"/>
</dbReference>
<keyword evidence="1" id="KW-0479">Metal-binding</keyword>
<feature type="compositionally biased region" description="Low complexity" evidence="2">
    <location>
        <begin position="302"/>
        <end position="324"/>
    </location>
</feature>
<dbReference type="OrthoDB" id="10264956at2759"/>
<dbReference type="Pfam" id="PF22191">
    <property type="entry name" value="IBR_1"/>
    <property type="match status" value="1"/>
</dbReference>
<proteinExistence type="predicted"/>
<feature type="compositionally biased region" description="Polar residues" evidence="2">
    <location>
        <begin position="325"/>
        <end position="339"/>
    </location>
</feature>
<dbReference type="AlphaFoldDB" id="A0A9P6MLN2"/>
<keyword evidence="5" id="KW-1185">Reference proteome</keyword>
<evidence type="ECO:0000259" key="3">
    <source>
        <dbReference type="PROSITE" id="PS50089"/>
    </source>
</evidence>
<feature type="region of interest" description="Disordered" evidence="2">
    <location>
        <begin position="1"/>
        <end position="54"/>
    </location>
</feature>
<evidence type="ECO:0000256" key="2">
    <source>
        <dbReference type="SAM" id="MobiDB-lite"/>
    </source>
</evidence>
<dbReference type="SUPFAM" id="SSF57850">
    <property type="entry name" value="RING/U-box"/>
    <property type="match status" value="2"/>
</dbReference>
<protein>
    <submittedName>
        <fullName evidence="4">E3 ubiquitin-protein ligase arih2</fullName>
    </submittedName>
</protein>
<feature type="region of interest" description="Disordered" evidence="2">
    <location>
        <begin position="508"/>
        <end position="534"/>
    </location>
</feature>
<feature type="domain" description="RING-type" evidence="3">
    <location>
        <begin position="64"/>
        <end position="113"/>
    </location>
</feature>
<keyword evidence="1" id="KW-0862">Zinc</keyword>
<name>A0A9P6MLN2_9FUNG</name>
<dbReference type="InterPro" id="IPR031127">
    <property type="entry name" value="E3_UB_ligase_RBR"/>
</dbReference>
<feature type="region of interest" description="Disordered" evidence="2">
    <location>
        <begin position="627"/>
        <end position="666"/>
    </location>
</feature>
<gene>
    <name evidence="4" type="primary">ARIH2</name>
    <name evidence="4" type="ORF">BGZ65_002091</name>
</gene>
<feature type="region of interest" description="Disordered" evidence="2">
    <location>
        <begin position="193"/>
        <end position="228"/>
    </location>
</feature>
<reference evidence="4" key="1">
    <citation type="journal article" date="2020" name="Fungal Divers.">
        <title>Resolving the Mortierellaceae phylogeny through synthesis of multi-gene phylogenetics and phylogenomics.</title>
        <authorList>
            <person name="Vandepol N."/>
            <person name="Liber J."/>
            <person name="Desiro A."/>
            <person name="Na H."/>
            <person name="Kennedy M."/>
            <person name="Barry K."/>
            <person name="Grigoriev I.V."/>
            <person name="Miller A.N."/>
            <person name="O'Donnell K."/>
            <person name="Stajich J.E."/>
            <person name="Bonito G."/>
        </authorList>
    </citation>
    <scope>NUCLEOTIDE SEQUENCE</scope>
    <source>
        <strain evidence="4">MES-2147</strain>
    </source>
</reference>
<dbReference type="EMBL" id="JAAAHW010000039">
    <property type="protein sequence ID" value="KAG0006900.1"/>
    <property type="molecule type" value="Genomic_DNA"/>
</dbReference>
<dbReference type="GO" id="GO:0016567">
    <property type="term" value="P:protein ubiquitination"/>
    <property type="evidence" value="ECO:0007669"/>
    <property type="project" value="InterPro"/>
</dbReference>
<dbReference type="InterPro" id="IPR013083">
    <property type="entry name" value="Znf_RING/FYVE/PHD"/>
</dbReference>
<comment type="caution">
    <text evidence="4">The sequence shown here is derived from an EMBL/GenBank/DDBJ whole genome shotgun (WGS) entry which is preliminary data.</text>
</comment>
<accession>A0A9P6MLN2</accession>
<organism evidence="4 5">
    <name type="scientific">Modicella reniformis</name>
    <dbReference type="NCBI Taxonomy" id="1440133"/>
    <lineage>
        <taxon>Eukaryota</taxon>
        <taxon>Fungi</taxon>
        <taxon>Fungi incertae sedis</taxon>
        <taxon>Mucoromycota</taxon>
        <taxon>Mortierellomycotina</taxon>
        <taxon>Mortierellomycetes</taxon>
        <taxon>Mortierellales</taxon>
        <taxon>Mortierellaceae</taxon>
        <taxon>Modicella</taxon>
    </lineage>
</organism>
<evidence type="ECO:0000256" key="1">
    <source>
        <dbReference type="PROSITE-ProRule" id="PRU00175"/>
    </source>
</evidence>
<dbReference type="InterPro" id="IPR001841">
    <property type="entry name" value="Znf_RING"/>
</dbReference>
<keyword evidence="1" id="KW-0863">Zinc-finger</keyword>
<evidence type="ECO:0000313" key="4">
    <source>
        <dbReference type="EMBL" id="KAG0006900.1"/>
    </source>
</evidence>
<dbReference type="GO" id="GO:0004842">
    <property type="term" value="F:ubiquitin-protein transferase activity"/>
    <property type="evidence" value="ECO:0007669"/>
    <property type="project" value="InterPro"/>
</dbReference>
<dbReference type="PROSITE" id="PS50089">
    <property type="entry name" value="ZF_RING_2"/>
    <property type="match status" value="1"/>
</dbReference>
<dbReference type="Gene3D" id="3.30.40.10">
    <property type="entry name" value="Zinc/RING finger domain, C3HC4 (zinc finger)"/>
    <property type="match status" value="1"/>
</dbReference>
<dbReference type="Gene3D" id="1.20.120.1750">
    <property type="match status" value="1"/>
</dbReference>
<sequence length="687" mass="76264">MPQGGHVSNAHESNQAPSNPNPGMNPSPHEYDEDELDGDEDRQSDEGSEGEPDFNDMEFWVQRCSICFDSRLDFCLEYCRDQFCRSCFQRYVKEVVSNSWGLDVTKIKCPVCQDTIAVSEWTKYVDQSTLAQYHQYNQPYRSFSRFCGDCDQELVVSEVNRAAIGLSASGLLPLFDKILIDLKTLLTRAGLSVDGPDVGQSPTSPSSSTTRKPPSTNPKHRRVPSSRDELARKIVQRFTDNYQSYCDVLQGTQQSLPSRAQTYLTSLANRALGASFSLEPPPSSTTHVSSKSSQPLQQTDLSPSSSTGYPSSQASQATTNSANTLGSTHQSTSAPFQSRQHCSRASGVLEIYRPLVTSLLDLFDLKQEEHDGEPATRLRIDVFTREAENGTSQLSLANQEHSPVSGNDPVFANEIMDEDTEDSTIKGSPCATKSRQSNKSISCAQSRIVTRAFSKQRIEIKRSLVHLSKQLSSIETRPEQWKELQFLHVRWLRWEWCNNYNGAGGLQKRRSTTVSARPPSKAPFHPKPSFKGKGHSDLDMSTIQWKLANTSPCPNCCILIHRDDGCNKVDCMLCGYRFCWVCREAWGVACGFFKCGRRPTVNIGPKPSAIGDAEFMDDDAMTGEGQVHSLPVSHGFSGDADQDPISTGISRQDRRRRGSEDLSAIATDKPEIGVPNVFVIHTKRSRA</sequence>